<sequence>MTSEPASEPKRLRQRHLDLAHRVIEVARESGMQAGEHLPEQLIASRCNVSRTPIRKAFQILAEQGLVAASEEGGYRLAVDPAQFAGMEPPLPESDEDALYEAILRDLAARRIAEGQTVAALQRRYGVSRVTVQNTLQRLIEEQLVERAAGQQWIFKPVGTTGEAMAHSFEFRLLMEPAAILCPSFRADPTVIAGLRQTMEALIAGGERAFDRRLFERSDDEFHGMVARSCGNPFIEEALLNHHRRRRTGQPHASVNVFRLMQSTREHLQILEQIEREQMELAADLMRVHLRLSRTLRPRILGRGVPPPLRLVGA</sequence>
<dbReference type="Pfam" id="PF00392">
    <property type="entry name" value="GntR"/>
    <property type="match status" value="2"/>
</dbReference>
<dbReference type="PROSITE" id="PS50949">
    <property type="entry name" value="HTH_GNTR"/>
    <property type="match status" value="1"/>
</dbReference>
<organism evidence="5 6">
    <name type="scientific">Pseudoxanthobacter soli DSM 19599</name>
    <dbReference type="NCBI Taxonomy" id="1123029"/>
    <lineage>
        <taxon>Bacteria</taxon>
        <taxon>Pseudomonadati</taxon>
        <taxon>Pseudomonadota</taxon>
        <taxon>Alphaproteobacteria</taxon>
        <taxon>Hyphomicrobiales</taxon>
        <taxon>Segnochrobactraceae</taxon>
        <taxon>Pseudoxanthobacter</taxon>
    </lineage>
</organism>
<dbReference type="InterPro" id="IPR000524">
    <property type="entry name" value="Tscrpt_reg_HTH_GntR"/>
</dbReference>
<dbReference type="SUPFAM" id="SSF48008">
    <property type="entry name" value="GntR ligand-binding domain-like"/>
    <property type="match status" value="1"/>
</dbReference>
<dbReference type="PANTHER" id="PTHR43537">
    <property type="entry name" value="TRANSCRIPTIONAL REGULATOR, GNTR FAMILY"/>
    <property type="match status" value="1"/>
</dbReference>
<keyword evidence="1" id="KW-0805">Transcription regulation</keyword>
<keyword evidence="6" id="KW-1185">Reference proteome</keyword>
<dbReference type="RefSeq" id="WP_073627603.1">
    <property type="nucleotide sequence ID" value="NZ_FRXO01000003.1"/>
</dbReference>
<dbReference type="InterPro" id="IPR011711">
    <property type="entry name" value="GntR_C"/>
</dbReference>
<protein>
    <submittedName>
        <fullName evidence="5">DNA-binding transcriptional regulator, GntR family</fullName>
    </submittedName>
</protein>
<keyword evidence="3" id="KW-0804">Transcription</keyword>
<keyword evidence="2 5" id="KW-0238">DNA-binding</keyword>
<dbReference type="InterPro" id="IPR036388">
    <property type="entry name" value="WH-like_DNA-bd_sf"/>
</dbReference>
<evidence type="ECO:0000259" key="4">
    <source>
        <dbReference type="PROSITE" id="PS50949"/>
    </source>
</evidence>
<dbReference type="OrthoDB" id="7005926at2"/>
<dbReference type="EMBL" id="FRXO01000003">
    <property type="protein sequence ID" value="SHO64430.1"/>
    <property type="molecule type" value="Genomic_DNA"/>
</dbReference>
<gene>
    <name evidence="5" type="ORF">SAMN02745172_01708</name>
</gene>
<dbReference type="PANTHER" id="PTHR43537:SF5">
    <property type="entry name" value="UXU OPERON TRANSCRIPTIONAL REGULATOR"/>
    <property type="match status" value="1"/>
</dbReference>
<dbReference type="Proteomes" id="UP000186406">
    <property type="component" value="Unassembled WGS sequence"/>
</dbReference>
<evidence type="ECO:0000313" key="5">
    <source>
        <dbReference type="EMBL" id="SHO64430.1"/>
    </source>
</evidence>
<dbReference type="STRING" id="1123029.SAMN02745172_01708"/>
<name>A0A1M7ZHP8_9HYPH</name>
<dbReference type="GO" id="GO:0003677">
    <property type="term" value="F:DNA binding"/>
    <property type="evidence" value="ECO:0007669"/>
    <property type="project" value="UniProtKB-KW"/>
</dbReference>
<evidence type="ECO:0000256" key="2">
    <source>
        <dbReference type="ARBA" id="ARBA00023125"/>
    </source>
</evidence>
<dbReference type="SMART" id="SM00345">
    <property type="entry name" value="HTH_GNTR"/>
    <property type="match status" value="2"/>
</dbReference>
<evidence type="ECO:0000256" key="1">
    <source>
        <dbReference type="ARBA" id="ARBA00023015"/>
    </source>
</evidence>
<reference evidence="5 6" key="1">
    <citation type="submission" date="2016-12" db="EMBL/GenBank/DDBJ databases">
        <authorList>
            <person name="Song W.-J."/>
            <person name="Kurnit D.M."/>
        </authorList>
    </citation>
    <scope>NUCLEOTIDE SEQUENCE [LARGE SCALE GENOMIC DNA]</scope>
    <source>
        <strain evidence="5 6">DSM 19599</strain>
    </source>
</reference>
<dbReference type="InterPro" id="IPR036390">
    <property type="entry name" value="WH_DNA-bd_sf"/>
</dbReference>
<evidence type="ECO:0000313" key="6">
    <source>
        <dbReference type="Proteomes" id="UP000186406"/>
    </source>
</evidence>
<dbReference type="Gene3D" id="1.20.120.530">
    <property type="entry name" value="GntR ligand-binding domain-like"/>
    <property type="match status" value="1"/>
</dbReference>
<accession>A0A1M7ZHP8</accession>
<dbReference type="Gene3D" id="1.10.10.10">
    <property type="entry name" value="Winged helix-like DNA-binding domain superfamily/Winged helix DNA-binding domain"/>
    <property type="match status" value="2"/>
</dbReference>
<dbReference type="AlphaFoldDB" id="A0A1M7ZHP8"/>
<dbReference type="GO" id="GO:0003700">
    <property type="term" value="F:DNA-binding transcription factor activity"/>
    <property type="evidence" value="ECO:0007669"/>
    <property type="project" value="InterPro"/>
</dbReference>
<dbReference type="SUPFAM" id="SSF46785">
    <property type="entry name" value="Winged helix' DNA-binding domain"/>
    <property type="match status" value="2"/>
</dbReference>
<feature type="domain" description="HTH gntR-type" evidence="4">
    <location>
        <begin position="13"/>
        <end position="80"/>
    </location>
</feature>
<proteinExistence type="predicted"/>
<dbReference type="InterPro" id="IPR008920">
    <property type="entry name" value="TF_FadR/GntR_C"/>
</dbReference>
<dbReference type="Pfam" id="PF07729">
    <property type="entry name" value="FCD"/>
    <property type="match status" value="1"/>
</dbReference>
<evidence type="ECO:0000256" key="3">
    <source>
        <dbReference type="ARBA" id="ARBA00023163"/>
    </source>
</evidence>
<dbReference type="SMART" id="SM00895">
    <property type="entry name" value="FCD"/>
    <property type="match status" value="1"/>
</dbReference>